<dbReference type="PANTHER" id="PTHR36486">
    <property type="entry name" value="OS01G0977800 PROTEIN"/>
    <property type="match status" value="1"/>
</dbReference>
<feature type="compositionally biased region" description="Basic and acidic residues" evidence="1">
    <location>
        <begin position="253"/>
        <end position="262"/>
    </location>
</feature>
<dbReference type="EMBL" id="JAYMYR010000011">
    <property type="protein sequence ID" value="KAK7333115.1"/>
    <property type="molecule type" value="Genomic_DNA"/>
</dbReference>
<evidence type="ECO:0000313" key="3">
    <source>
        <dbReference type="Proteomes" id="UP001374584"/>
    </source>
</evidence>
<dbReference type="PANTHER" id="PTHR36486:SF3">
    <property type="entry name" value="ZINC FINGER, RING_FYVE_PHD-TYPE-RELATED"/>
    <property type="match status" value="1"/>
</dbReference>
<feature type="region of interest" description="Disordered" evidence="1">
    <location>
        <begin position="253"/>
        <end position="275"/>
    </location>
</feature>
<comment type="caution">
    <text evidence="2">The sequence shown here is derived from an EMBL/GenBank/DDBJ whole genome shotgun (WGS) entry which is preliminary data.</text>
</comment>
<protein>
    <recommendedName>
        <fullName evidence="4">FYVE-type domain-containing protein</fullName>
    </recommendedName>
</protein>
<name>A0AAN9LBR8_PHACN</name>
<proteinExistence type="predicted"/>
<evidence type="ECO:0000256" key="1">
    <source>
        <dbReference type="SAM" id="MobiDB-lite"/>
    </source>
</evidence>
<reference evidence="2 3" key="1">
    <citation type="submission" date="2024-01" db="EMBL/GenBank/DDBJ databases">
        <title>The genomes of 5 underutilized Papilionoideae crops provide insights into root nodulation and disease resistanc.</title>
        <authorList>
            <person name="Jiang F."/>
        </authorList>
    </citation>
    <scope>NUCLEOTIDE SEQUENCE [LARGE SCALE GENOMIC DNA]</scope>
    <source>
        <strain evidence="2">JINMINGXINNONG_FW02</strain>
        <tissue evidence="2">Leaves</tissue>
    </source>
</reference>
<keyword evidence="3" id="KW-1185">Reference proteome</keyword>
<dbReference type="Proteomes" id="UP001374584">
    <property type="component" value="Unassembled WGS sequence"/>
</dbReference>
<evidence type="ECO:0000313" key="2">
    <source>
        <dbReference type="EMBL" id="KAK7333115.1"/>
    </source>
</evidence>
<gene>
    <name evidence="2" type="ORF">VNO80_29878</name>
</gene>
<dbReference type="AlphaFoldDB" id="A0AAN9LBR8"/>
<organism evidence="2 3">
    <name type="scientific">Phaseolus coccineus</name>
    <name type="common">Scarlet runner bean</name>
    <name type="synonym">Phaseolus multiflorus</name>
    <dbReference type="NCBI Taxonomy" id="3886"/>
    <lineage>
        <taxon>Eukaryota</taxon>
        <taxon>Viridiplantae</taxon>
        <taxon>Streptophyta</taxon>
        <taxon>Embryophyta</taxon>
        <taxon>Tracheophyta</taxon>
        <taxon>Spermatophyta</taxon>
        <taxon>Magnoliopsida</taxon>
        <taxon>eudicotyledons</taxon>
        <taxon>Gunneridae</taxon>
        <taxon>Pentapetalae</taxon>
        <taxon>rosids</taxon>
        <taxon>fabids</taxon>
        <taxon>Fabales</taxon>
        <taxon>Fabaceae</taxon>
        <taxon>Papilionoideae</taxon>
        <taxon>50 kb inversion clade</taxon>
        <taxon>NPAAA clade</taxon>
        <taxon>indigoferoid/millettioid clade</taxon>
        <taxon>Phaseoleae</taxon>
        <taxon>Phaseolus</taxon>
    </lineage>
</organism>
<dbReference type="InterPro" id="IPR053057">
    <property type="entry name" value="XLG_GTP-binding"/>
</dbReference>
<accession>A0AAN9LBR8</accession>
<sequence length="303" mass="33485">MGDEHMKTLQAKPKLGLEELYQGIPDESVNLTFQDLPNVISSHHTNTTMATTTSEHVSGTTTINNNPTKVPSPSLSTVPSLDFRKGLEGLNHGPHYHNHNNHHRQHQDFGHGVGDSSWGHFNHASGGAARAQISRASEYSMSYDGMKSGESFASGKGGSVRRRRPGIPHSTICTICSNYVYLFRTRCLVCGRVYCRQCVEIGMGEMTEGRKCIECLGLRFSQRYIERAGMVGCCSWRYPSTLKHAELTWAEKGPRRSGDRGYGHHSMASSRPRRTPLSIASTEASLVMSASHSPFSAHYHLPL</sequence>
<feature type="region of interest" description="Disordered" evidence="1">
    <location>
        <begin position="50"/>
        <end position="76"/>
    </location>
</feature>
<evidence type="ECO:0008006" key="4">
    <source>
        <dbReference type="Google" id="ProtNLM"/>
    </source>
</evidence>